<accession>V9H051</accession>
<protein>
    <submittedName>
        <fullName evidence="1">Ynl0454p</fullName>
    </submittedName>
</protein>
<reference evidence="1" key="2">
    <citation type="submission" date="1995-03" db="EMBL/GenBank/DDBJ databases">
        <authorList>
            <person name="Maurer K.T.C."/>
        </authorList>
    </citation>
    <scope>NUCLEOTIDE SEQUENCE</scope>
    <source>
        <strain evidence="1">FY1679</strain>
    </source>
</reference>
<dbReference type="AlphaFoldDB" id="V9H051"/>
<proteinExistence type="predicted"/>
<dbReference type="EMBL" id="U23084">
    <property type="protein sequence ID" value="AAC49102.1"/>
    <property type="molecule type" value="Genomic_DNA"/>
</dbReference>
<organism evidence="1">
    <name type="scientific">Saccharomyces cerevisiae</name>
    <name type="common">Baker's yeast</name>
    <dbReference type="NCBI Taxonomy" id="4932"/>
    <lineage>
        <taxon>Eukaryota</taxon>
        <taxon>Fungi</taxon>
        <taxon>Dikarya</taxon>
        <taxon>Ascomycota</taxon>
        <taxon>Saccharomycotina</taxon>
        <taxon>Saccharomycetes</taxon>
        <taxon>Saccharomycetales</taxon>
        <taxon>Saccharomycetaceae</taxon>
        <taxon>Saccharomyces</taxon>
    </lineage>
</organism>
<evidence type="ECO:0000313" key="1">
    <source>
        <dbReference type="EMBL" id="AAC49102.1"/>
    </source>
</evidence>
<sequence length="125" mass="13998">MKVSNCLSLKRSMILFSSNISLYLEYSFKSSISVKLSSSGLILCNVTTITFINKSQKLSFNGFSASSWSDLKILFDKSQKQLEARTHMGISSLSDPVISDFRLMISAKFFNILKICFAFSVDIPN</sequence>
<gene>
    <name evidence="1" type="primary">YNL0454</name>
</gene>
<reference evidence="1" key="1">
    <citation type="journal article" date="1995" name="Yeast">
        <title>Sequence analysis of a 30 kb DNA segment from yeast chromosome XIV carrying a ribosomal protein gene cluster, the genes encoding a plasma membrane protein and a subunit of replication factor C, and a novel putative serine/threonine protein kinase gene.</title>
        <authorList>
            <person name="Maurer K.C."/>
            <person name="Urbanus J.H."/>
            <person name="Planta R.J."/>
        </authorList>
    </citation>
    <scope>NUCLEOTIDE SEQUENCE</scope>
    <source>
        <strain evidence="1">FY1679</strain>
    </source>
</reference>
<name>V9H051_YEASX</name>